<accession>A0A517VA81</accession>
<proteinExistence type="predicted"/>
<dbReference type="RefSeq" id="WP_145225508.1">
    <property type="nucleotide sequence ID" value="NZ_CP036343.1"/>
</dbReference>
<name>A0A517VA81_9PLAN</name>
<dbReference type="SUPFAM" id="SSF49785">
    <property type="entry name" value="Galactose-binding domain-like"/>
    <property type="match status" value="1"/>
</dbReference>
<dbReference type="Gene3D" id="3.20.20.80">
    <property type="entry name" value="Glycosidases"/>
    <property type="match status" value="1"/>
</dbReference>
<dbReference type="InterPro" id="IPR029062">
    <property type="entry name" value="Class_I_gatase-like"/>
</dbReference>
<evidence type="ECO:0000313" key="3">
    <source>
        <dbReference type="EMBL" id="QDT89920.1"/>
    </source>
</evidence>
<dbReference type="InterPro" id="IPR013738">
    <property type="entry name" value="Beta_galactosidase_Trimer"/>
</dbReference>
<gene>
    <name evidence="3" type="ORF">Pan161_15530</name>
</gene>
<dbReference type="GO" id="GO:0005975">
    <property type="term" value="P:carbohydrate metabolic process"/>
    <property type="evidence" value="ECO:0007669"/>
    <property type="project" value="InterPro"/>
</dbReference>
<protein>
    <submittedName>
        <fullName evidence="3">Beta-galactosidase trimerization domain protein</fullName>
    </submittedName>
</protein>
<dbReference type="KEGG" id="gax:Pan161_15530"/>
<dbReference type="InterPro" id="IPR017868">
    <property type="entry name" value="Filamin/ABP280_repeat-like"/>
</dbReference>
<keyword evidence="1" id="KW-0732">Signal</keyword>
<dbReference type="InterPro" id="IPR008979">
    <property type="entry name" value="Galactose-bd-like_sf"/>
</dbReference>
<dbReference type="Gene3D" id="2.60.120.260">
    <property type="entry name" value="Galactose-binding domain-like"/>
    <property type="match status" value="1"/>
</dbReference>
<dbReference type="CDD" id="cd03143">
    <property type="entry name" value="A4_beta-galactosidase_middle_domain"/>
    <property type="match status" value="1"/>
</dbReference>
<dbReference type="OrthoDB" id="221669at2"/>
<dbReference type="Proteomes" id="UP000316855">
    <property type="component" value="Chromosome"/>
</dbReference>
<feature type="signal peptide" evidence="1">
    <location>
        <begin position="1"/>
        <end position="25"/>
    </location>
</feature>
<feature type="domain" description="Beta-galactosidase trimerisation" evidence="2">
    <location>
        <begin position="671"/>
        <end position="856"/>
    </location>
</feature>
<evidence type="ECO:0000313" key="4">
    <source>
        <dbReference type="Proteomes" id="UP000316855"/>
    </source>
</evidence>
<dbReference type="PROSITE" id="PS50194">
    <property type="entry name" value="FILAMIN_REPEAT"/>
    <property type="match status" value="1"/>
</dbReference>
<dbReference type="EMBL" id="CP036343">
    <property type="protein sequence ID" value="QDT89920.1"/>
    <property type="molecule type" value="Genomic_DNA"/>
</dbReference>
<evidence type="ECO:0000256" key="1">
    <source>
        <dbReference type="SAM" id="SignalP"/>
    </source>
</evidence>
<evidence type="ECO:0000259" key="2">
    <source>
        <dbReference type="Pfam" id="PF08532"/>
    </source>
</evidence>
<sequence length="1014" mass="113454" precursor="true">MKNKQLVRILALVVGFAVNSESVFCAEPTFLEAEAFTISSDGWKVNVTARGASGVKALNGSSGETRGLATARFTVPEAGDYRIWVRHNYSSTRRGPFEVAVSSNEKMIARKVFDLETRPGVKNWAYVWDQLDTPLAAGEHTLTLSKYESKNCSGYVRNVDCFLITTDKAAKPDFSPYGPQTWLRVRLADIYEKPLQVHIFADHYRSPWYGHWHLSRAGAKPGLRPEQDQLLASGETTPWCNITPMLYQDSGAILNITARYTYADRADRLQAKFEFATAPEDAAIVRTMEVDSQPNGLVVVMPPNLLTAENLSRMKRDKEFAEATGKIADAYDWPQTGKKPDKIPFFVSATVGGYGTEVDQSIIDREWKTLDYFGFSNRDKHYLHGGIWLSKNKSFCQPDLEAMRTRAAVHAHEFFESGKKTEDIVYCMLTDEPTGQPASFMVADPAYHQAFRVWLKKLDKTPADLLVENWDAVKPVLESDRDQFPALHYFTQRFRTRALGDFMAAQREILESSYGRELPTLVNFSDGATYAANFYSQGVDYFELLDVENQNAIWSEDWANGASSYQCGAYNVDLMRAASREHGQTLGHYLVAHAGRKPWDIKTKAASETARGIRIWKNFSYGVSWGSHEGGPAWKSHTWYNHPETWRANAEVTYEIGGAEDLLIDAAADPAEVAILYSSSSDAWTVKRNHAYGFNRMHTWMALAHEQVPVDFIGEAQLERGLLSDYKVCYASGPNLTRAAAEKLTEWVKGGGVLVLTAGAAMRDEFNRPLTEFNDHLPVMREAVTEHQVFLNSGSYVHILRPVSIVKAGQTEMEVLSVSQKQTPRPERKIESDAGVVIGAVGKGKVYSMGFLPGLSYIKQAVDARRALQQSEEVTPGEQDENPTPALDLAGKVVAPQVIRSRLERSYNPWEFSAEVRKFILRPVREVGINKPLTCSVPLVDAVVLKSEKGIVIPLANYTLDSLNRVEFTVHVDRPVARIKTVHQGNIDFQSAQDGAVKFAIPLDASDYLKIIYR</sequence>
<dbReference type="SUPFAM" id="SSF52317">
    <property type="entry name" value="Class I glutamine amidotransferase-like"/>
    <property type="match status" value="1"/>
</dbReference>
<dbReference type="Gene3D" id="3.40.50.880">
    <property type="match status" value="1"/>
</dbReference>
<organism evidence="3 4">
    <name type="scientific">Gimesia algae</name>
    <dbReference type="NCBI Taxonomy" id="2527971"/>
    <lineage>
        <taxon>Bacteria</taxon>
        <taxon>Pseudomonadati</taxon>
        <taxon>Planctomycetota</taxon>
        <taxon>Planctomycetia</taxon>
        <taxon>Planctomycetales</taxon>
        <taxon>Planctomycetaceae</taxon>
        <taxon>Gimesia</taxon>
    </lineage>
</organism>
<reference evidence="3 4" key="1">
    <citation type="submission" date="2019-02" db="EMBL/GenBank/DDBJ databases">
        <title>Deep-cultivation of Planctomycetes and their phenomic and genomic characterization uncovers novel biology.</title>
        <authorList>
            <person name="Wiegand S."/>
            <person name="Jogler M."/>
            <person name="Boedeker C."/>
            <person name="Pinto D."/>
            <person name="Vollmers J."/>
            <person name="Rivas-Marin E."/>
            <person name="Kohn T."/>
            <person name="Peeters S.H."/>
            <person name="Heuer A."/>
            <person name="Rast P."/>
            <person name="Oberbeckmann S."/>
            <person name="Bunk B."/>
            <person name="Jeske O."/>
            <person name="Meyerdierks A."/>
            <person name="Storesund J.E."/>
            <person name="Kallscheuer N."/>
            <person name="Luecker S."/>
            <person name="Lage O.M."/>
            <person name="Pohl T."/>
            <person name="Merkel B.J."/>
            <person name="Hornburger P."/>
            <person name="Mueller R.-W."/>
            <person name="Bruemmer F."/>
            <person name="Labrenz M."/>
            <person name="Spormann A.M."/>
            <person name="Op den Camp H."/>
            <person name="Overmann J."/>
            <person name="Amann R."/>
            <person name="Jetten M.S.M."/>
            <person name="Mascher T."/>
            <person name="Medema M.H."/>
            <person name="Devos D.P."/>
            <person name="Kaster A.-K."/>
            <person name="Ovreas L."/>
            <person name="Rohde M."/>
            <person name="Galperin M.Y."/>
            <person name="Jogler C."/>
        </authorList>
    </citation>
    <scope>NUCLEOTIDE SEQUENCE [LARGE SCALE GENOMIC DNA]</scope>
    <source>
        <strain evidence="3 4">Pan161</strain>
    </source>
</reference>
<keyword evidence="4" id="KW-1185">Reference proteome</keyword>
<dbReference type="AlphaFoldDB" id="A0A517VA81"/>
<feature type="chain" id="PRO_5021696721" evidence="1">
    <location>
        <begin position="26"/>
        <end position="1014"/>
    </location>
</feature>
<dbReference type="GO" id="GO:0004565">
    <property type="term" value="F:beta-galactosidase activity"/>
    <property type="evidence" value="ECO:0007669"/>
    <property type="project" value="InterPro"/>
</dbReference>
<dbReference type="Pfam" id="PF08532">
    <property type="entry name" value="Glyco_hydro_42M"/>
    <property type="match status" value="1"/>
</dbReference>